<accession>A0AAD6DV69</accession>
<evidence type="ECO:0000256" key="4">
    <source>
        <dbReference type="ARBA" id="ARBA00023136"/>
    </source>
</evidence>
<evidence type="ECO:0000256" key="6">
    <source>
        <dbReference type="SAM" id="Phobius"/>
    </source>
</evidence>
<feature type="transmembrane region" description="Helical" evidence="6">
    <location>
        <begin position="123"/>
        <end position="143"/>
    </location>
</feature>
<feature type="transmembrane region" description="Helical" evidence="6">
    <location>
        <begin position="44"/>
        <end position="67"/>
    </location>
</feature>
<comment type="subcellular location">
    <subcellularLocation>
        <location evidence="1">Membrane</location>
        <topology evidence="1">Multi-pass membrane protein</topology>
    </subcellularLocation>
</comment>
<evidence type="ECO:0000256" key="3">
    <source>
        <dbReference type="ARBA" id="ARBA00022989"/>
    </source>
</evidence>
<dbReference type="PANTHER" id="PTHR33048:SF113">
    <property type="entry name" value="INTEGRAL MEMBRANE PROTEIN-RELATED"/>
    <property type="match status" value="1"/>
</dbReference>
<feature type="transmembrane region" description="Helical" evidence="6">
    <location>
        <begin position="87"/>
        <end position="111"/>
    </location>
</feature>
<protein>
    <recommendedName>
        <fullName evidence="7">Rhodopsin domain-containing protein</fullName>
    </recommendedName>
</protein>
<dbReference type="AlphaFoldDB" id="A0AAD6DV69"/>
<proteinExistence type="inferred from homology"/>
<sequence>MGGEYQRKVAIQAVAAVFLPITAVSVILRCYVRGWIVKAFGWDDIAMVIAMLFFAMFCGSMIGGSLYGSGYRLEHLEPHNRVTAVEYFWLCEISFCLASLFGRISICLFLLRITIQRLHNWILYTVMVLTVISGVIFLFLLLFQCQPISYFWTRVLLDPSITGSCIDINILVVMMYVHSGFSALCDFTVGILPVFIVYTLQMKKRTKVGVICILGMACIASSAVLVRIPFVQTLVEDSFLYANVQVAIWSNIEVGLGITAGSLATLRPLLRIWTHSRSDPNNPDYSHRFPGARPRSRFHNLDENDHVYHLGSVDQTVHCRLRPDDQDSCYGDDYQWPARP</sequence>
<evidence type="ECO:0000313" key="8">
    <source>
        <dbReference type="EMBL" id="KAJ5593692.1"/>
    </source>
</evidence>
<feature type="transmembrane region" description="Helical" evidence="6">
    <location>
        <begin position="181"/>
        <end position="201"/>
    </location>
</feature>
<dbReference type="Pfam" id="PF20684">
    <property type="entry name" value="Fung_rhodopsin"/>
    <property type="match status" value="1"/>
</dbReference>
<evidence type="ECO:0000313" key="9">
    <source>
        <dbReference type="Proteomes" id="UP001213799"/>
    </source>
</evidence>
<feature type="transmembrane region" description="Helical" evidence="6">
    <location>
        <begin position="12"/>
        <end position="32"/>
    </location>
</feature>
<evidence type="ECO:0000256" key="1">
    <source>
        <dbReference type="ARBA" id="ARBA00004141"/>
    </source>
</evidence>
<dbReference type="GeneID" id="81591892"/>
<gene>
    <name evidence="8" type="ORF">N7537_010596</name>
</gene>
<reference evidence="8" key="2">
    <citation type="submission" date="2023-01" db="EMBL/GenBank/DDBJ databases">
        <authorList>
            <person name="Petersen C."/>
        </authorList>
    </citation>
    <scope>NUCLEOTIDE SEQUENCE</scope>
    <source>
        <strain evidence="8">IBT 12815</strain>
    </source>
</reference>
<feature type="domain" description="Rhodopsin" evidence="7">
    <location>
        <begin position="28"/>
        <end position="271"/>
    </location>
</feature>
<keyword evidence="4 6" id="KW-0472">Membrane</keyword>
<dbReference type="RefSeq" id="XP_056750318.1">
    <property type="nucleotide sequence ID" value="XM_056901650.1"/>
</dbReference>
<organism evidence="8 9">
    <name type="scientific">Penicillium hordei</name>
    <dbReference type="NCBI Taxonomy" id="40994"/>
    <lineage>
        <taxon>Eukaryota</taxon>
        <taxon>Fungi</taxon>
        <taxon>Dikarya</taxon>
        <taxon>Ascomycota</taxon>
        <taxon>Pezizomycotina</taxon>
        <taxon>Eurotiomycetes</taxon>
        <taxon>Eurotiomycetidae</taxon>
        <taxon>Eurotiales</taxon>
        <taxon>Aspergillaceae</taxon>
        <taxon>Penicillium</taxon>
    </lineage>
</organism>
<dbReference type="InterPro" id="IPR052337">
    <property type="entry name" value="SAT4-like"/>
</dbReference>
<comment type="caution">
    <text evidence="8">The sequence shown here is derived from an EMBL/GenBank/DDBJ whole genome shotgun (WGS) entry which is preliminary data.</text>
</comment>
<reference evidence="8" key="1">
    <citation type="journal article" date="2023" name="IMA Fungus">
        <title>Comparative genomic study of the Penicillium genus elucidates a diverse pangenome and 15 lateral gene transfer events.</title>
        <authorList>
            <person name="Petersen C."/>
            <person name="Sorensen T."/>
            <person name="Nielsen M.R."/>
            <person name="Sondergaard T.E."/>
            <person name="Sorensen J.L."/>
            <person name="Fitzpatrick D.A."/>
            <person name="Frisvad J.C."/>
            <person name="Nielsen K.L."/>
        </authorList>
    </citation>
    <scope>NUCLEOTIDE SEQUENCE</scope>
    <source>
        <strain evidence="8">IBT 12815</strain>
    </source>
</reference>
<evidence type="ECO:0000256" key="2">
    <source>
        <dbReference type="ARBA" id="ARBA00022692"/>
    </source>
</evidence>
<feature type="transmembrane region" description="Helical" evidence="6">
    <location>
        <begin position="248"/>
        <end position="270"/>
    </location>
</feature>
<evidence type="ECO:0000259" key="7">
    <source>
        <dbReference type="Pfam" id="PF20684"/>
    </source>
</evidence>
<comment type="similarity">
    <text evidence="5">Belongs to the SAT4 family.</text>
</comment>
<dbReference type="PANTHER" id="PTHR33048">
    <property type="entry name" value="PTH11-LIKE INTEGRAL MEMBRANE PROTEIN (AFU_ORTHOLOGUE AFUA_5G11245)"/>
    <property type="match status" value="1"/>
</dbReference>
<keyword evidence="9" id="KW-1185">Reference proteome</keyword>
<dbReference type="Proteomes" id="UP001213799">
    <property type="component" value="Unassembled WGS sequence"/>
</dbReference>
<dbReference type="GO" id="GO:0016020">
    <property type="term" value="C:membrane"/>
    <property type="evidence" value="ECO:0007669"/>
    <property type="project" value="UniProtKB-SubCell"/>
</dbReference>
<feature type="transmembrane region" description="Helical" evidence="6">
    <location>
        <begin position="208"/>
        <end position="228"/>
    </location>
</feature>
<evidence type="ECO:0000256" key="5">
    <source>
        <dbReference type="ARBA" id="ARBA00038359"/>
    </source>
</evidence>
<keyword evidence="3 6" id="KW-1133">Transmembrane helix</keyword>
<dbReference type="EMBL" id="JAQJAE010000005">
    <property type="protein sequence ID" value="KAJ5593692.1"/>
    <property type="molecule type" value="Genomic_DNA"/>
</dbReference>
<keyword evidence="2 6" id="KW-0812">Transmembrane</keyword>
<name>A0AAD6DV69_9EURO</name>
<dbReference type="InterPro" id="IPR049326">
    <property type="entry name" value="Rhodopsin_dom_fungi"/>
</dbReference>